<gene>
    <name evidence="6" type="primary">rpsQ</name>
    <name evidence="8" type="ORF">A3K51_00840</name>
</gene>
<accession>A0A1F4NPL7</accession>
<name>A0A1F4NPL7_UNCK3</name>
<dbReference type="CDD" id="cd00364">
    <property type="entry name" value="Ribosomal_uS17"/>
    <property type="match status" value="1"/>
</dbReference>
<keyword evidence="2 6" id="KW-0699">rRNA-binding</keyword>
<dbReference type="AlphaFoldDB" id="A0A1F4NPL7"/>
<evidence type="ECO:0000313" key="8">
    <source>
        <dbReference type="EMBL" id="OGB73405.1"/>
    </source>
</evidence>
<keyword evidence="3 6" id="KW-0694">RNA-binding</keyword>
<dbReference type="InterPro" id="IPR012340">
    <property type="entry name" value="NA-bd_OB-fold"/>
</dbReference>
<organism evidence="8 9">
    <name type="scientific">candidate division Kazan bacterium RIFCSPLOWO2_01_FULL_45_19</name>
    <dbReference type="NCBI Taxonomy" id="1798538"/>
    <lineage>
        <taxon>Bacteria</taxon>
        <taxon>Bacteria division Kazan-3B-28</taxon>
    </lineage>
</organism>
<dbReference type="InterPro" id="IPR000266">
    <property type="entry name" value="Ribosomal_uS17"/>
</dbReference>
<evidence type="ECO:0000256" key="1">
    <source>
        <dbReference type="ARBA" id="ARBA00010254"/>
    </source>
</evidence>
<dbReference type="GO" id="GO:0019843">
    <property type="term" value="F:rRNA binding"/>
    <property type="evidence" value="ECO:0007669"/>
    <property type="project" value="UniProtKB-UniRule"/>
</dbReference>
<evidence type="ECO:0000256" key="2">
    <source>
        <dbReference type="ARBA" id="ARBA00022730"/>
    </source>
</evidence>
<dbReference type="GO" id="GO:0006412">
    <property type="term" value="P:translation"/>
    <property type="evidence" value="ECO:0007669"/>
    <property type="project" value="UniProtKB-UniRule"/>
</dbReference>
<evidence type="ECO:0000256" key="5">
    <source>
        <dbReference type="ARBA" id="ARBA00023274"/>
    </source>
</evidence>
<comment type="function">
    <text evidence="6">One of the primary rRNA binding proteins, it binds specifically to the 5'-end of 16S ribosomal RNA.</text>
</comment>
<dbReference type="EMBL" id="METD01000001">
    <property type="protein sequence ID" value="OGB73405.1"/>
    <property type="molecule type" value="Genomic_DNA"/>
</dbReference>
<dbReference type="Proteomes" id="UP000178085">
    <property type="component" value="Unassembled WGS sequence"/>
</dbReference>
<dbReference type="GO" id="GO:0003735">
    <property type="term" value="F:structural constituent of ribosome"/>
    <property type="evidence" value="ECO:0007669"/>
    <property type="project" value="UniProtKB-UniRule"/>
</dbReference>
<dbReference type="Pfam" id="PF00366">
    <property type="entry name" value="Ribosomal_S17"/>
    <property type="match status" value="1"/>
</dbReference>
<evidence type="ECO:0000256" key="7">
    <source>
        <dbReference type="RuleBase" id="RU003872"/>
    </source>
</evidence>
<dbReference type="NCBIfam" id="TIGR03635">
    <property type="entry name" value="uS17_bact"/>
    <property type="match status" value="1"/>
</dbReference>
<dbReference type="PANTHER" id="PTHR10744:SF1">
    <property type="entry name" value="SMALL RIBOSOMAL SUBUNIT PROTEIN US17M"/>
    <property type="match status" value="1"/>
</dbReference>
<comment type="caution">
    <text evidence="8">The sequence shown here is derived from an EMBL/GenBank/DDBJ whole genome shotgun (WGS) entry which is preliminary data.</text>
</comment>
<dbReference type="InterPro" id="IPR019979">
    <property type="entry name" value="Ribosomal_uS17_CS"/>
</dbReference>
<dbReference type="Gene3D" id="2.40.50.140">
    <property type="entry name" value="Nucleic acid-binding proteins"/>
    <property type="match status" value="1"/>
</dbReference>
<evidence type="ECO:0000256" key="3">
    <source>
        <dbReference type="ARBA" id="ARBA00022884"/>
    </source>
</evidence>
<keyword evidence="5 6" id="KW-0687">Ribonucleoprotein</keyword>
<dbReference type="InterPro" id="IPR019984">
    <property type="entry name" value="Ribosomal_uS17_bact/chlr"/>
</dbReference>
<evidence type="ECO:0000256" key="6">
    <source>
        <dbReference type="HAMAP-Rule" id="MF_01345"/>
    </source>
</evidence>
<comment type="similarity">
    <text evidence="1 6 7">Belongs to the universal ribosomal protein uS17 family.</text>
</comment>
<dbReference type="NCBIfam" id="NF004123">
    <property type="entry name" value="PRK05610.1"/>
    <property type="match status" value="1"/>
</dbReference>
<dbReference type="HAMAP" id="MF_01345_B">
    <property type="entry name" value="Ribosomal_uS17_B"/>
    <property type="match status" value="1"/>
</dbReference>
<protein>
    <recommendedName>
        <fullName evidence="6">Small ribosomal subunit protein uS17</fullName>
    </recommendedName>
</protein>
<proteinExistence type="inferred from homology"/>
<dbReference type="PROSITE" id="PS00056">
    <property type="entry name" value="RIBOSOMAL_S17"/>
    <property type="match status" value="1"/>
</dbReference>
<dbReference type="GO" id="GO:0022627">
    <property type="term" value="C:cytosolic small ribosomal subunit"/>
    <property type="evidence" value="ECO:0007669"/>
    <property type="project" value="UniProtKB-UniRule"/>
</dbReference>
<keyword evidence="4 6" id="KW-0689">Ribosomal protein</keyword>
<dbReference type="SUPFAM" id="SSF50249">
    <property type="entry name" value="Nucleic acid-binding proteins"/>
    <property type="match status" value="1"/>
</dbReference>
<sequence>MNNPIKRQQKTGLTISRAGKQTVIVRVDSYIPHPLYKKRIRKTKRFAAHDANDAVKVGDTVIIGETKPISKTKHWEIIQIVSSKLPTEQSL</sequence>
<dbReference type="PRINTS" id="PR00973">
    <property type="entry name" value="RIBOSOMALS17"/>
</dbReference>
<evidence type="ECO:0000313" key="9">
    <source>
        <dbReference type="Proteomes" id="UP000178085"/>
    </source>
</evidence>
<comment type="subunit">
    <text evidence="6">Part of the 30S ribosomal subunit.</text>
</comment>
<evidence type="ECO:0000256" key="4">
    <source>
        <dbReference type="ARBA" id="ARBA00022980"/>
    </source>
</evidence>
<dbReference type="PANTHER" id="PTHR10744">
    <property type="entry name" value="40S RIBOSOMAL PROTEIN S11 FAMILY MEMBER"/>
    <property type="match status" value="1"/>
</dbReference>
<reference evidence="8 9" key="1">
    <citation type="journal article" date="2016" name="Nat. Commun.">
        <title>Thousands of microbial genomes shed light on interconnected biogeochemical processes in an aquifer system.</title>
        <authorList>
            <person name="Anantharaman K."/>
            <person name="Brown C.T."/>
            <person name="Hug L.A."/>
            <person name="Sharon I."/>
            <person name="Castelle C.J."/>
            <person name="Probst A.J."/>
            <person name="Thomas B.C."/>
            <person name="Singh A."/>
            <person name="Wilkins M.J."/>
            <person name="Karaoz U."/>
            <person name="Brodie E.L."/>
            <person name="Williams K.H."/>
            <person name="Hubbard S.S."/>
            <person name="Banfield J.F."/>
        </authorList>
    </citation>
    <scope>NUCLEOTIDE SEQUENCE [LARGE SCALE GENOMIC DNA]</scope>
</reference>